<proteinExistence type="predicted"/>
<sequence>MNVVVIGGGPSGLAAAEVLSDAGCDVTVIDRMPTMGRKLLMAGRSGLNLTNVEMGPSLLGRYGAAAEWLAPALAAFSPSDMVHWAEGLGQRCFTGSSGRVFPDAMKASPLLRAWLRRLAEQGVQFRTGLRWTGWNAQGALRFDGPTGEECVTPDVTVLALGGGSWARLGSDGHWTQVLLTRGVSVAPLRPANCGFRVEWSSAFRERFAGTPLKRVTLSFGGEKSRAEAVITERGLEGGGLYALAAPLREAIERDGEVVLRIDLRPDMDVTTVAERLSRVRARESLSNRLRKALPLPPVAVGLLREAGEVPSDTGALAHQIKALPVRLVGTDTLDRAISTAGGVRQEAVDQRFMLRALPGVFVCGEMLDWEAPTGGYLLQAVMATGRAAGKGALAWGREKNRWPEPVA</sequence>
<dbReference type="AlphaFoldDB" id="A0A967B662"/>
<evidence type="ECO:0000259" key="5">
    <source>
        <dbReference type="Pfam" id="PF22780"/>
    </source>
</evidence>
<evidence type="ECO:0000313" key="7">
    <source>
        <dbReference type="Proteomes" id="UP000597459"/>
    </source>
</evidence>
<evidence type="ECO:0000256" key="1">
    <source>
        <dbReference type="ARBA" id="ARBA00001974"/>
    </source>
</evidence>
<protein>
    <submittedName>
        <fullName evidence="6">TIGR03862 family flavoprotein</fullName>
    </submittedName>
</protein>
<dbReference type="PANTHER" id="PTHR42887:SF1">
    <property type="entry name" value="BLR3961 PROTEIN"/>
    <property type="match status" value="1"/>
</dbReference>
<evidence type="ECO:0000313" key="6">
    <source>
        <dbReference type="EMBL" id="NHO52831.1"/>
    </source>
</evidence>
<keyword evidence="7" id="KW-1185">Reference proteome</keyword>
<organism evidence="6 7">
    <name type="scientific">Acetobacter estunensis</name>
    <dbReference type="NCBI Taxonomy" id="104097"/>
    <lineage>
        <taxon>Bacteria</taxon>
        <taxon>Pseudomonadati</taxon>
        <taxon>Pseudomonadota</taxon>
        <taxon>Alphaproteobacteria</taxon>
        <taxon>Acetobacterales</taxon>
        <taxon>Acetobacteraceae</taxon>
        <taxon>Acetobacter</taxon>
    </lineage>
</organism>
<gene>
    <name evidence="6" type="ORF">GOB87_02485</name>
</gene>
<evidence type="ECO:0000259" key="4">
    <source>
        <dbReference type="Pfam" id="PF03486"/>
    </source>
</evidence>
<dbReference type="InterPro" id="IPR055178">
    <property type="entry name" value="RsdA/BaiN/AoA(So)-like_dom"/>
</dbReference>
<name>A0A967B662_9PROT</name>
<dbReference type="Pfam" id="PF03486">
    <property type="entry name" value="HI0933_like"/>
    <property type="match status" value="1"/>
</dbReference>
<dbReference type="InterPro" id="IPR057661">
    <property type="entry name" value="RsdA/BaiN/AoA(So)_Rossmann"/>
</dbReference>
<dbReference type="InterPro" id="IPR036188">
    <property type="entry name" value="FAD/NAD-bd_sf"/>
</dbReference>
<dbReference type="Proteomes" id="UP000597459">
    <property type="component" value="Unassembled WGS sequence"/>
</dbReference>
<evidence type="ECO:0000256" key="2">
    <source>
        <dbReference type="ARBA" id="ARBA00022630"/>
    </source>
</evidence>
<dbReference type="PANTHER" id="PTHR42887">
    <property type="entry name" value="OS12G0638800 PROTEIN"/>
    <property type="match status" value="1"/>
</dbReference>
<dbReference type="Pfam" id="PF22780">
    <property type="entry name" value="HI0933_like_1st"/>
    <property type="match status" value="1"/>
</dbReference>
<dbReference type="SUPFAM" id="SSF51905">
    <property type="entry name" value="FAD/NAD(P)-binding domain"/>
    <property type="match status" value="1"/>
</dbReference>
<keyword evidence="3" id="KW-0274">FAD</keyword>
<dbReference type="PRINTS" id="PR00419">
    <property type="entry name" value="ADXRDTASE"/>
</dbReference>
<comment type="caution">
    <text evidence="6">The sequence shown here is derived from an EMBL/GenBank/DDBJ whole genome shotgun (WGS) entry which is preliminary data.</text>
</comment>
<dbReference type="Gene3D" id="3.50.50.60">
    <property type="entry name" value="FAD/NAD(P)-binding domain"/>
    <property type="match status" value="1"/>
</dbReference>
<evidence type="ECO:0000256" key="3">
    <source>
        <dbReference type="ARBA" id="ARBA00022827"/>
    </source>
</evidence>
<comment type="cofactor">
    <cofactor evidence="1">
        <name>FAD</name>
        <dbReference type="ChEBI" id="CHEBI:57692"/>
    </cofactor>
</comment>
<dbReference type="InterPro" id="IPR023166">
    <property type="entry name" value="BaiN-like_dom_sf"/>
</dbReference>
<dbReference type="SUPFAM" id="SSF160996">
    <property type="entry name" value="HI0933 insert domain-like"/>
    <property type="match status" value="1"/>
</dbReference>
<dbReference type="EMBL" id="WOTH01000003">
    <property type="protein sequence ID" value="NHO52831.1"/>
    <property type="molecule type" value="Genomic_DNA"/>
</dbReference>
<dbReference type="Gene3D" id="2.40.30.10">
    <property type="entry name" value="Translation factors"/>
    <property type="match status" value="1"/>
</dbReference>
<feature type="domain" description="RsdA/BaiN/AoA(So)-like Rossmann fold-like" evidence="4">
    <location>
        <begin position="2"/>
        <end position="390"/>
    </location>
</feature>
<dbReference type="NCBIfam" id="TIGR00275">
    <property type="entry name" value="aminoacetone oxidase family FAD-binding enzyme"/>
    <property type="match status" value="1"/>
</dbReference>
<dbReference type="InterPro" id="IPR004792">
    <property type="entry name" value="BaiN-like"/>
</dbReference>
<dbReference type="NCBIfam" id="TIGR03862">
    <property type="entry name" value="flavo_PP4765"/>
    <property type="match status" value="1"/>
</dbReference>
<accession>A0A967B662</accession>
<keyword evidence="2" id="KW-0285">Flavoprotein</keyword>
<feature type="domain" description="RsdA/BaiN/AoA(So)-like insert" evidence="5">
    <location>
        <begin position="189"/>
        <end position="338"/>
    </location>
</feature>
<dbReference type="Gene3D" id="1.10.8.260">
    <property type="entry name" value="HI0933 insert domain-like"/>
    <property type="match status" value="1"/>
</dbReference>
<dbReference type="InterPro" id="IPR022460">
    <property type="entry name" value="Flavoprotein_PP4765"/>
</dbReference>
<reference evidence="6" key="1">
    <citation type="submission" date="2019-11" db="EMBL/GenBank/DDBJ databases">
        <title>Description of new Acetobacter species.</title>
        <authorList>
            <person name="Cleenwerck I."/>
            <person name="Sombolestani A.S."/>
        </authorList>
    </citation>
    <scope>NUCLEOTIDE SEQUENCE</scope>
    <source>
        <strain evidence="6">LMG 1626</strain>
    </source>
</reference>